<feature type="transmembrane region" description="Helical" evidence="1">
    <location>
        <begin position="20"/>
        <end position="40"/>
    </location>
</feature>
<dbReference type="Pfam" id="PF10825">
    <property type="entry name" value="DUF2752"/>
    <property type="match status" value="1"/>
</dbReference>
<feature type="transmembrane region" description="Helical" evidence="1">
    <location>
        <begin position="82"/>
        <end position="100"/>
    </location>
</feature>
<comment type="caution">
    <text evidence="2">The sequence shown here is derived from an EMBL/GenBank/DDBJ whole genome shotgun (WGS) entry which is preliminary data.</text>
</comment>
<keyword evidence="1" id="KW-0812">Transmembrane</keyword>
<evidence type="ECO:0000313" key="3">
    <source>
        <dbReference type="Proteomes" id="UP000292927"/>
    </source>
</evidence>
<feature type="transmembrane region" description="Helical" evidence="1">
    <location>
        <begin position="120"/>
        <end position="143"/>
    </location>
</feature>
<gene>
    <name evidence="2" type="ORF">EV209_2063</name>
</gene>
<keyword evidence="3" id="KW-1185">Reference proteome</keyword>
<evidence type="ECO:0000313" key="2">
    <source>
        <dbReference type="EMBL" id="RZT00738.1"/>
    </source>
</evidence>
<dbReference type="Proteomes" id="UP000292927">
    <property type="component" value="Unassembled WGS sequence"/>
</dbReference>
<sequence length="149" mass="17245">MKKLILQPAERDVRMEETLYRLLTAFLAAGLLGAGVIWLFRLDLSPFLLPCALRTWLGIYCPGCGGSRSFRFLLHGQILQSLFYHPLVPYGAAVCGWYWITHTLRHLTRGRIKGMRYRNLYCYLAVAIVILNFIWKNVMLLAFHMELIP</sequence>
<dbReference type="EMBL" id="SGXF01000003">
    <property type="protein sequence ID" value="RZT00738.1"/>
    <property type="molecule type" value="Genomic_DNA"/>
</dbReference>
<evidence type="ECO:0000256" key="1">
    <source>
        <dbReference type="SAM" id="Phobius"/>
    </source>
</evidence>
<keyword evidence="1" id="KW-1133">Transmembrane helix</keyword>
<name>A0A4Q7PKD4_9FIRM</name>
<organism evidence="2 3">
    <name type="scientific">Cuneatibacter caecimuris</name>
    <dbReference type="NCBI Taxonomy" id="1796618"/>
    <lineage>
        <taxon>Bacteria</taxon>
        <taxon>Bacillati</taxon>
        <taxon>Bacillota</taxon>
        <taxon>Clostridia</taxon>
        <taxon>Lachnospirales</taxon>
        <taxon>Lachnospiraceae</taxon>
        <taxon>Cuneatibacter</taxon>
    </lineage>
</organism>
<dbReference type="OrthoDB" id="9815897at2"/>
<protein>
    <submittedName>
        <fullName evidence="2">Uncharacterized protein DUF2752</fullName>
    </submittedName>
</protein>
<reference evidence="2 3" key="1">
    <citation type="submission" date="2019-02" db="EMBL/GenBank/DDBJ databases">
        <title>Genomic Encyclopedia of Type Strains, Phase IV (KMG-IV): sequencing the most valuable type-strain genomes for metagenomic binning, comparative biology and taxonomic classification.</title>
        <authorList>
            <person name="Goeker M."/>
        </authorList>
    </citation>
    <scope>NUCLEOTIDE SEQUENCE [LARGE SCALE GENOMIC DNA]</scope>
    <source>
        <strain evidence="2 3">DSM 29486</strain>
    </source>
</reference>
<dbReference type="InterPro" id="IPR021215">
    <property type="entry name" value="DUF2752"/>
</dbReference>
<dbReference type="AlphaFoldDB" id="A0A4Q7PKD4"/>
<dbReference type="RefSeq" id="WP_130435330.1">
    <property type="nucleotide sequence ID" value="NZ_SGXF01000003.1"/>
</dbReference>
<proteinExistence type="predicted"/>
<keyword evidence="1" id="KW-0472">Membrane</keyword>
<accession>A0A4Q7PKD4</accession>